<dbReference type="Gene3D" id="3.40.50.2300">
    <property type="match status" value="1"/>
</dbReference>
<dbReference type="AlphaFoldDB" id="A0A3M8AYS6"/>
<evidence type="ECO:0000256" key="13">
    <source>
        <dbReference type="PROSITE-ProRule" id="PRU01091"/>
    </source>
</evidence>
<dbReference type="Pfam" id="PF00072">
    <property type="entry name" value="Response_reg"/>
    <property type="match status" value="1"/>
</dbReference>
<dbReference type="GO" id="GO:0032993">
    <property type="term" value="C:protein-DNA complex"/>
    <property type="evidence" value="ECO:0007669"/>
    <property type="project" value="TreeGrafter"/>
</dbReference>
<accession>A0A3M8AYS6</accession>
<dbReference type="PANTHER" id="PTHR48111:SF49">
    <property type="entry name" value="HEME RESPONSE REGULATOR HSSR"/>
    <property type="match status" value="1"/>
</dbReference>
<evidence type="ECO:0000256" key="1">
    <source>
        <dbReference type="ARBA" id="ARBA00004496"/>
    </source>
</evidence>
<comment type="caution">
    <text evidence="16">The sequence shown here is derived from an EMBL/GenBank/DDBJ whole genome shotgun (WGS) entry which is preliminary data.</text>
</comment>
<sequence>MTRIMVVDDDPHIRELVHIFLRNDGFEVVEAENGVEALEKMESPGADLVVLDIMMPQMDGWELCRQLREHYDIPLLMLTAKGETAQKIKGFELGTDDYLVKPFEPAELVVRVKALLKRYKIAASHKVQAGLLQLDRKTFEIVQDTRSWTIPLKEFELLFKLASYPGQTLPREQLIEQIWGFDFEGNERTLDVHINRLRERFPEGEYGFRIRTVRGLGYRLEVDK</sequence>
<dbReference type="GO" id="GO:0000976">
    <property type="term" value="F:transcription cis-regulatory region binding"/>
    <property type="evidence" value="ECO:0007669"/>
    <property type="project" value="TreeGrafter"/>
</dbReference>
<comment type="function">
    <text evidence="10">Member of the two-component regulatory system HssS/HssR involved in intracellular heme homeostasis and tempering of staphylococcal virulence. Phosphorylated HssR binds to a direct repeat sequence within hrtAB promoter and activates the expression of hrtAB, an efflux pump, in response to extracellular heme, hemin, hemoglobin or blood.</text>
</comment>
<dbReference type="PROSITE" id="PS51755">
    <property type="entry name" value="OMPR_PHOB"/>
    <property type="match status" value="1"/>
</dbReference>
<dbReference type="FunFam" id="3.40.50.2300:FF:000001">
    <property type="entry name" value="DNA-binding response regulator PhoB"/>
    <property type="match status" value="1"/>
</dbReference>
<evidence type="ECO:0000256" key="3">
    <source>
        <dbReference type="ARBA" id="ARBA00022553"/>
    </source>
</evidence>
<keyword evidence="3 12" id="KW-0597">Phosphoprotein</keyword>
<dbReference type="SMART" id="SM00862">
    <property type="entry name" value="Trans_reg_C"/>
    <property type="match status" value="1"/>
</dbReference>
<feature type="domain" description="Response regulatory" evidence="14">
    <location>
        <begin position="3"/>
        <end position="116"/>
    </location>
</feature>
<dbReference type="Gene3D" id="1.10.10.10">
    <property type="entry name" value="Winged helix-like DNA-binding domain superfamily/Winged helix DNA-binding domain"/>
    <property type="match status" value="1"/>
</dbReference>
<evidence type="ECO:0000256" key="12">
    <source>
        <dbReference type="PROSITE-ProRule" id="PRU00169"/>
    </source>
</evidence>
<organism evidence="16 17">
    <name type="scientific">Brevibacillus gelatini</name>
    <dbReference type="NCBI Taxonomy" id="1655277"/>
    <lineage>
        <taxon>Bacteria</taxon>
        <taxon>Bacillati</taxon>
        <taxon>Bacillota</taxon>
        <taxon>Bacilli</taxon>
        <taxon>Bacillales</taxon>
        <taxon>Paenibacillaceae</taxon>
        <taxon>Brevibacillus</taxon>
    </lineage>
</organism>
<keyword evidence="8" id="KW-0010">Activator</keyword>
<evidence type="ECO:0000256" key="6">
    <source>
        <dbReference type="ARBA" id="ARBA00023026"/>
    </source>
</evidence>
<keyword evidence="4" id="KW-0902">Two-component regulatory system</keyword>
<dbReference type="InterPro" id="IPR011006">
    <property type="entry name" value="CheY-like_superfamily"/>
</dbReference>
<dbReference type="InterPro" id="IPR001789">
    <property type="entry name" value="Sig_transdc_resp-reg_receiver"/>
</dbReference>
<gene>
    <name evidence="16" type="ORF">EDM57_13890</name>
</gene>
<comment type="subcellular location">
    <subcellularLocation>
        <location evidence="1">Cytoplasm</location>
    </subcellularLocation>
</comment>
<evidence type="ECO:0000256" key="10">
    <source>
        <dbReference type="ARBA" id="ARBA00037471"/>
    </source>
</evidence>
<evidence type="ECO:0000256" key="11">
    <source>
        <dbReference type="ARBA" id="ARBA00039976"/>
    </source>
</evidence>
<dbReference type="InterPro" id="IPR036388">
    <property type="entry name" value="WH-like_DNA-bd_sf"/>
</dbReference>
<name>A0A3M8AYS6_9BACL</name>
<proteinExistence type="predicted"/>
<evidence type="ECO:0000256" key="5">
    <source>
        <dbReference type="ARBA" id="ARBA00023015"/>
    </source>
</evidence>
<dbReference type="InterPro" id="IPR016032">
    <property type="entry name" value="Sig_transdc_resp-reg_C-effctor"/>
</dbReference>
<keyword evidence="17" id="KW-1185">Reference proteome</keyword>
<evidence type="ECO:0000256" key="9">
    <source>
        <dbReference type="ARBA" id="ARBA00023163"/>
    </source>
</evidence>
<dbReference type="InterPro" id="IPR001867">
    <property type="entry name" value="OmpR/PhoB-type_DNA-bd"/>
</dbReference>
<dbReference type="CDD" id="cd00383">
    <property type="entry name" value="trans_reg_C"/>
    <property type="match status" value="1"/>
</dbReference>
<dbReference type="PROSITE" id="PS50110">
    <property type="entry name" value="RESPONSE_REGULATORY"/>
    <property type="match status" value="1"/>
</dbReference>
<evidence type="ECO:0000256" key="7">
    <source>
        <dbReference type="ARBA" id="ARBA00023125"/>
    </source>
</evidence>
<protein>
    <recommendedName>
        <fullName evidence="11">Heme response regulator HssR</fullName>
    </recommendedName>
</protein>
<keyword evidence="7 13" id="KW-0238">DNA-binding</keyword>
<dbReference type="RefSeq" id="WP_122905330.1">
    <property type="nucleotide sequence ID" value="NZ_CP154342.1"/>
</dbReference>
<dbReference type="SMART" id="SM00448">
    <property type="entry name" value="REC"/>
    <property type="match status" value="1"/>
</dbReference>
<keyword evidence="2" id="KW-0963">Cytoplasm</keyword>
<dbReference type="SUPFAM" id="SSF52172">
    <property type="entry name" value="CheY-like"/>
    <property type="match status" value="1"/>
</dbReference>
<dbReference type="GO" id="GO:0005829">
    <property type="term" value="C:cytosol"/>
    <property type="evidence" value="ECO:0007669"/>
    <property type="project" value="TreeGrafter"/>
</dbReference>
<evidence type="ECO:0000259" key="15">
    <source>
        <dbReference type="PROSITE" id="PS51755"/>
    </source>
</evidence>
<evidence type="ECO:0000256" key="2">
    <source>
        <dbReference type="ARBA" id="ARBA00022490"/>
    </source>
</evidence>
<dbReference type="Pfam" id="PF00486">
    <property type="entry name" value="Trans_reg_C"/>
    <property type="match status" value="1"/>
</dbReference>
<dbReference type="InterPro" id="IPR039420">
    <property type="entry name" value="WalR-like"/>
</dbReference>
<dbReference type="SUPFAM" id="SSF46894">
    <property type="entry name" value="C-terminal effector domain of the bipartite response regulators"/>
    <property type="match status" value="1"/>
</dbReference>
<dbReference type="OrthoDB" id="9790442at2"/>
<evidence type="ECO:0000313" key="17">
    <source>
        <dbReference type="Proteomes" id="UP000268829"/>
    </source>
</evidence>
<evidence type="ECO:0000256" key="4">
    <source>
        <dbReference type="ARBA" id="ARBA00023012"/>
    </source>
</evidence>
<dbReference type="CDD" id="cd17574">
    <property type="entry name" value="REC_OmpR"/>
    <property type="match status" value="1"/>
</dbReference>
<evidence type="ECO:0000256" key="8">
    <source>
        <dbReference type="ARBA" id="ARBA00023159"/>
    </source>
</evidence>
<keyword evidence="5" id="KW-0805">Transcription regulation</keyword>
<dbReference type="GO" id="GO:0006355">
    <property type="term" value="P:regulation of DNA-templated transcription"/>
    <property type="evidence" value="ECO:0007669"/>
    <property type="project" value="InterPro"/>
</dbReference>
<reference evidence="16 17" key="1">
    <citation type="submission" date="2018-10" db="EMBL/GenBank/DDBJ databases">
        <title>Phylogenomics of Brevibacillus.</title>
        <authorList>
            <person name="Dunlap C."/>
        </authorList>
    </citation>
    <scope>NUCLEOTIDE SEQUENCE [LARGE SCALE GENOMIC DNA]</scope>
    <source>
        <strain evidence="16 17">DSM 100115</strain>
    </source>
</reference>
<dbReference type="EMBL" id="RHHS01000032">
    <property type="protein sequence ID" value="RNB55837.1"/>
    <property type="molecule type" value="Genomic_DNA"/>
</dbReference>
<feature type="DNA-binding region" description="OmpR/PhoB-type" evidence="13">
    <location>
        <begin position="122"/>
        <end position="222"/>
    </location>
</feature>
<feature type="domain" description="OmpR/PhoB-type" evidence="15">
    <location>
        <begin position="122"/>
        <end position="222"/>
    </location>
</feature>
<dbReference type="Proteomes" id="UP000268829">
    <property type="component" value="Unassembled WGS sequence"/>
</dbReference>
<dbReference type="Gene3D" id="6.10.250.690">
    <property type="match status" value="1"/>
</dbReference>
<dbReference type="PANTHER" id="PTHR48111">
    <property type="entry name" value="REGULATOR OF RPOS"/>
    <property type="match status" value="1"/>
</dbReference>
<dbReference type="GO" id="GO:0000156">
    <property type="term" value="F:phosphorelay response regulator activity"/>
    <property type="evidence" value="ECO:0007669"/>
    <property type="project" value="TreeGrafter"/>
</dbReference>
<feature type="modified residue" description="4-aspartylphosphate" evidence="12">
    <location>
        <position position="52"/>
    </location>
</feature>
<keyword evidence="6" id="KW-0843">Virulence</keyword>
<keyword evidence="9" id="KW-0804">Transcription</keyword>
<evidence type="ECO:0000313" key="16">
    <source>
        <dbReference type="EMBL" id="RNB55837.1"/>
    </source>
</evidence>
<evidence type="ECO:0000259" key="14">
    <source>
        <dbReference type="PROSITE" id="PS50110"/>
    </source>
</evidence>